<name>A0ABV7YEH5_9ACTN</name>
<dbReference type="InterPro" id="IPR050109">
    <property type="entry name" value="HTH-type_TetR-like_transc_reg"/>
</dbReference>
<proteinExistence type="predicted"/>
<evidence type="ECO:0000313" key="5">
    <source>
        <dbReference type="Proteomes" id="UP001595699"/>
    </source>
</evidence>
<dbReference type="PROSITE" id="PS50977">
    <property type="entry name" value="HTH_TETR_2"/>
    <property type="match status" value="1"/>
</dbReference>
<protein>
    <submittedName>
        <fullName evidence="4">TetR/AcrR family transcriptional regulator</fullName>
    </submittedName>
</protein>
<dbReference type="RefSeq" id="WP_205119719.1">
    <property type="nucleotide sequence ID" value="NZ_JAFBCM010000001.1"/>
</dbReference>
<accession>A0ABV7YEH5</accession>
<evidence type="ECO:0000313" key="4">
    <source>
        <dbReference type="EMBL" id="MFC3763204.1"/>
    </source>
</evidence>
<keyword evidence="1 2" id="KW-0238">DNA-binding</keyword>
<dbReference type="InterPro" id="IPR009057">
    <property type="entry name" value="Homeodomain-like_sf"/>
</dbReference>
<dbReference type="PANTHER" id="PTHR30055">
    <property type="entry name" value="HTH-TYPE TRANSCRIPTIONAL REGULATOR RUTR"/>
    <property type="match status" value="1"/>
</dbReference>
<sequence length="202" mass="22205">MTTQQLLRTGDPYRQRLLDGLGESIAEIGYRNTTVADVVRRARTSRRTFYEHFGSLGECLIALLNEANVAMIRGIEAAVSPDAPWHVQVRQAIEAWIEHAESAPWIVVSWIRDIPTLGIPARALQREMMDAFVRMVQVLTATDAWRAIRPDGVDRGLALILLGGLRELIATTVEEGGRPADILDVSVQAAIALLGPPPAPRP</sequence>
<dbReference type="Proteomes" id="UP001595699">
    <property type="component" value="Unassembled WGS sequence"/>
</dbReference>
<feature type="domain" description="HTH tetR-type" evidence="3">
    <location>
        <begin position="11"/>
        <end position="71"/>
    </location>
</feature>
<dbReference type="Gene3D" id="1.10.357.10">
    <property type="entry name" value="Tetracycline Repressor, domain 2"/>
    <property type="match status" value="1"/>
</dbReference>
<evidence type="ECO:0000259" key="3">
    <source>
        <dbReference type="PROSITE" id="PS50977"/>
    </source>
</evidence>
<feature type="DNA-binding region" description="H-T-H motif" evidence="2">
    <location>
        <begin position="34"/>
        <end position="53"/>
    </location>
</feature>
<evidence type="ECO:0000256" key="1">
    <source>
        <dbReference type="ARBA" id="ARBA00023125"/>
    </source>
</evidence>
<dbReference type="PANTHER" id="PTHR30055:SF187">
    <property type="entry name" value="TRANSCRIPTIONAL REGULATORY PROTEIN"/>
    <property type="match status" value="1"/>
</dbReference>
<dbReference type="Pfam" id="PF00440">
    <property type="entry name" value="TetR_N"/>
    <property type="match status" value="1"/>
</dbReference>
<organism evidence="4 5">
    <name type="scientific">Tenggerimyces flavus</name>
    <dbReference type="NCBI Taxonomy" id="1708749"/>
    <lineage>
        <taxon>Bacteria</taxon>
        <taxon>Bacillati</taxon>
        <taxon>Actinomycetota</taxon>
        <taxon>Actinomycetes</taxon>
        <taxon>Propionibacteriales</taxon>
        <taxon>Nocardioidaceae</taxon>
        <taxon>Tenggerimyces</taxon>
    </lineage>
</organism>
<evidence type="ECO:0000256" key="2">
    <source>
        <dbReference type="PROSITE-ProRule" id="PRU00335"/>
    </source>
</evidence>
<reference evidence="5" key="1">
    <citation type="journal article" date="2019" name="Int. J. Syst. Evol. Microbiol.">
        <title>The Global Catalogue of Microorganisms (GCM) 10K type strain sequencing project: providing services to taxonomists for standard genome sequencing and annotation.</title>
        <authorList>
            <consortium name="The Broad Institute Genomics Platform"/>
            <consortium name="The Broad Institute Genome Sequencing Center for Infectious Disease"/>
            <person name="Wu L."/>
            <person name="Ma J."/>
        </authorList>
    </citation>
    <scope>NUCLEOTIDE SEQUENCE [LARGE SCALE GENOMIC DNA]</scope>
    <source>
        <strain evidence="5">CGMCC 4.7241</strain>
    </source>
</reference>
<comment type="caution">
    <text evidence="4">The sequence shown here is derived from an EMBL/GenBank/DDBJ whole genome shotgun (WGS) entry which is preliminary data.</text>
</comment>
<dbReference type="InterPro" id="IPR001647">
    <property type="entry name" value="HTH_TetR"/>
</dbReference>
<dbReference type="EMBL" id="JBHRZH010000017">
    <property type="protein sequence ID" value="MFC3763204.1"/>
    <property type="molecule type" value="Genomic_DNA"/>
</dbReference>
<dbReference type="SUPFAM" id="SSF46689">
    <property type="entry name" value="Homeodomain-like"/>
    <property type="match status" value="1"/>
</dbReference>
<keyword evidence="5" id="KW-1185">Reference proteome</keyword>
<gene>
    <name evidence="4" type="ORF">ACFOUW_20345</name>
</gene>